<dbReference type="PANTHER" id="PTHR42918">
    <property type="entry name" value="LYSYL-TRNA SYNTHETASE"/>
    <property type="match status" value="1"/>
</dbReference>
<evidence type="ECO:0000256" key="5">
    <source>
        <dbReference type="ARBA" id="ARBA00022840"/>
    </source>
</evidence>
<dbReference type="SUPFAM" id="SSF50249">
    <property type="entry name" value="Nucleic acid-binding proteins"/>
    <property type="match status" value="1"/>
</dbReference>
<dbReference type="GO" id="GO:0006430">
    <property type="term" value="P:lysyl-tRNA aminoacylation"/>
    <property type="evidence" value="ECO:0007669"/>
    <property type="project" value="UniProtKB-UniRule"/>
</dbReference>
<keyword evidence="6 8" id="KW-0030">Aminoacyl-tRNA synthetase</keyword>
<comment type="subcellular location">
    <subcellularLocation>
        <location evidence="8">Cytoplasm</location>
    </subcellularLocation>
</comment>
<dbReference type="GO" id="GO:0000287">
    <property type="term" value="F:magnesium ion binding"/>
    <property type="evidence" value="ECO:0007669"/>
    <property type="project" value="UniProtKB-UniRule"/>
</dbReference>
<evidence type="ECO:0000313" key="12">
    <source>
        <dbReference type="Proteomes" id="UP000266426"/>
    </source>
</evidence>
<dbReference type="Gene3D" id="2.40.50.140">
    <property type="entry name" value="Nucleic acid-binding proteins"/>
    <property type="match status" value="1"/>
</dbReference>
<proteinExistence type="inferred from homology"/>
<dbReference type="CDD" id="cd04322">
    <property type="entry name" value="LysRS_N"/>
    <property type="match status" value="1"/>
</dbReference>
<dbReference type="SUPFAM" id="SSF55681">
    <property type="entry name" value="Class II aaRS and biotin synthetases"/>
    <property type="match status" value="1"/>
</dbReference>
<dbReference type="EC" id="6.1.1.6" evidence="8"/>
<dbReference type="InterPro" id="IPR012340">
    <property type="entry name" value="NA-bd_OB-fold"/>
</dbReference>
<dbReference type="NCBIfam" id="TIGR00499">
    <property type="entry name" value="lysS_bact"/>
    <property type="match status" value="1"/>
</dbReference>
<feature type="domain" description="Aminoacyl-transfer RNA synthetases class-II family profile" evidence="10">
    <location>
        <begin position="169"/>
        <end position="479"/>
    </location>
</feature>
<dbReference type="PRINTS" id="PR00982">
    <property type="entry name" value="TRNASYNTHLYS"/>
</dbReference>
<dbReference type="HAMAP" id="MF_00252">
    <property type="entry name" value="Lys_tRNA_synth_class2"/>
    <property type="match status" value="1"/>
</dbReference>
<evidence type="ECO:0000256" key="1">
    <source>
        <dbReference type="ARBA" id="ARBA00008226"/>
    </source>
</evidence>
<protein>
    <recommendedName>
        <fullName evidence="8">Lysine--tRNA ligase</fullName>
        <ecNumber evidence="8">6.1.1.6</ecNumber>
    </recommendedName>
    <alternativeName>
        <fullName evidence="8">Lysyl-tRNA synthetase</fullName>
        <shortName evidence="8">LysRS</shortName>
    </alternativeName>
</protein>
<keyword evidence="4 8" id="KW-0547">Nucleotide-binding</keyword>
<dbReference type="Gene3D" id="3.30.930.10">
    <property type="entry name" value="Bira Bifunctional Protein, Domain 2"/>
    <property type="match status" value="1"/>
</dbReference>
<dbReference type="EMBL" id="QZJZ01000094">
    <property type="protein sequence ID" value="RJP56526.1"/>
    <property type="molecule type" value="Genomic_DNA"/>
</dbReference>
<keyword evidence="3 8" id="KW-0479">Metal-binding</keyword>
<dbReference type="InterPro" id="IPR045864">
    <property type="entry name" value="aa-tRNA-synth_II/BPL/LPL"/>
</dbReference>
<comment type="caution">
    <text evidence="11">The sequence shown here is derived from an EMBL/GenBank/DDBJ whole genome shotgun (WGS) entry which is preliminary data.</text>
</comment>
<gene>
    <name evidence="8 11" type="primary">lysS</name>
    <name evidence="11" type="ORF">C4541_12335</name>
</gene>
<evidence type="ECO:0000256" key="4">
    <source>
        <dbReference type="ARBA" id="ARBA00022741"/>
    </source>
</evidence>
<evidence type="ECO:0000256" key="3">
    <source>
        <dbReference type="ARBA" id="ARBA00022723"/>
    </source>
</evidence>
<dbReference type="InterPro" id="IPR004365">
    <property type="entry name" value="NA-bd_OB_tRNA"/>
</dbReference>
<feature type="binding site" evidence="8">
    <location>
        <position position="401"/>
    </location>
    <ligand>
        <name>Mg(2+)</name>
        <dbReference type="ChEBI" id="CHEBI:18420"/>
        <label>2</label>
    </ligand>
</feature>
<reference evidence="11 12" key="1">
    <citation type="journal article" date="2017" name="ISME J.">
        <title>Energy and carbon metabolisms in a deep terrestrial subsurface fluid microbial community.</title>
        <authorList>
            <person name="Momper L."/>
            <person name="Jungbluth S.P."/>
            <person name="Lee M.D."/>
            <person name="Amend J.P."/>
        </authorList>
    </citation>
    <scope>NUCLEOTIDE SEQUENCE [LARGE SCALE GENOMIC DNA]</scope>
    <source>
        <strain evidence="11">SURF_26</strain>
    </source>
</reference>
<dbReference type="GO" id="GO:0005829">
    <property type="term" value="C:cytosol"/>
    <property type="evidence" value="ECO:0007669"/>
    <property type="project" value="TreeGrafter"/>
</dbReference>
<dbReference type="PANTHER" id="PTHR42918:SF15">
    <property type="entry name" value="LYSINE--TRNA LIGASE, CHLOROPLASTIC_MITOCHONDRIAL"/>
    <property type="match status" value="1"/>
</dbReference>
<dbReference type="GO" id="GO:0004824">
    <property type="term" value="F:lysine-tRNA ligase activity"/>
    <property type="evidence" value="ECO:0007669"/>
    <property type="project" value="UniProtKB-UniRule"/>
</dbReference>
<dbReference type="InterPro" id="IPR004364">
    <property type="entry name" value="Aa-tRNA-synt_II"/>
</dbReference>
<comment type="similarity">
    <text evidence="1 8">Belongs to the class-II aminoacyl-tRNA synthetase family.</text>
</comment>
<sequence>MAVMDERCEHFQQKLGQLNELRQAGINPYGSRFEPQSIQAVKDAFEEGKNAVIAGRIMAYRAHGKSIFVDLKDSSGKMQIYVQKNAVGDSQFEIFEKLAVGDIIGVEGQTFMTRMGEPTVKVDAFIVLSKSLLPLPEKWHGLKDVETRYRQRYVDLIVNDEVRDVFQSRSRIIREIRRFLDDKHFLEVETPMMQHLAGGATARPFETFHNALGIPLFLRIAPELYLKRLLVGGFERVYELNRNFRNEGISRRHNPEFTMLEVYQAYADYQVMMDLTEELISSLAQIVWGDTKRQMNDGNTLDFTRPWKRITLRDAVKDASGIDFMTVEDPVGEARNLKIDIPVTLTRDEVLCEVFEALVEPNLYQPTFITEYPASLCPLAKTLDTDPSLTARFELIVRGQEMANAYSELNDPLEQKIRFEKQLAASDEENKEMDEDFVRALEYGMPPAGGLGIGIDRLVMALTDSDSIRDVILFPQLKPESR</sequence>
<feature type="binding site" evidence="8">
    <location>
        <position position="394"/>
    </location>
    <ligand>
        <name>Mg(2+)</name>
        <dbReference type="ChEBI" id="CHEBI:18420"/>
        <label>1</label>
    </ligand>
</feature>
<dbReference type="InterPro" id="IPR044136">
    <property type="entry name" value="Lys-tRNA-ligase_II_N"/>
</dbReference>
<dbReference type="Pfam" id="PF01336">
    <property type="entry name" value="tRNA_anti-codon"/>
    <property type="match status" value="1"/>
</dbReference>
<evidence type="ECO:0000256" key="7">
    <source>
        <dbReference type="ARBA" id="ARBA00048573"/>
    </source>
</evidence>
<evidence type="ECO:0000256" key="8">
    <source>
        <dbReference type="HAMAP-Rule" id="MF_00252"/>
    </source>
</evidence>
<organism evidence="11 12">
    <name type="scientific">Candidatus Auribacter fodinae</name>
    <dbReference type="NCBI Taxonomy" id="2093366"/>
    <lineage>
        <taxon>Bacteria</taxon>
        <taxon>Pseudomonadati</taxon>
        <taxon>Candidatus Auribacterota</taxon>
        <taxon>Candidatus Auribacteria</taxon>
        <taxon>Candidatus Auribacterales</taxon>
        <taxon>Candidatus Auribacteraceae</taxon>
        <taxon>Candidatus Auribacter</taxon>
    </lineage>
</organism>
<dbReference type="GO" id="GO:0000049">
    <property type="term" value="F:tRNA binding"/>
    <property type="evidence" value="ECO:0007669"/>
    <property type="project" value="TreeGrafter"/>
</dbReference>
<comment type="subunit">
    <text evidence="8">Homodimer.</text>
</comment>
<dbReference type="Pfam" id="PF00152">
    <property type="entry name" value="tRNA-synt_2"/>
    <property type="match status" value="1"/>
</dbReference>
<comment type="catalytic activity">
    <reaction evidence="7 8 9">
        <text>tRNA(Lys) + L-lysine + ATP = L-lysyl-tRNA(Lys) + AMP + diphosphate</text>
        <dbReference type="Rhea" id="RHEA:20792"/>
        <dbReference type="Rhea" id="RHEA-COMP:9696"/>
        <dbReference type="Rhea" id="RHEA-COMP:9697"/>
        <dbReference type="ChEBI" id="CHEBI:30616"/>
        <dbReference type="ChEBI" id="CHEBI:32551"/>
        <dbReference type="ChEBI" id="CHEBI:33019"/>
        <dbReference type="ChEBI" id="CHEBI:78442"/>
        <dbReference type="ChEBI" id="CHEBI:78529"/>
        <dbReference type="ChEBI" id="CHEBI:456215"/>
        <dbReference type="EC" id="6.1.1.6"/>
    </reaction>
</comment>
<evidence type="ECO:0000256" key="2">
    <source>
        <dbReference type="ARBA" id="ARBA00022598"/>
    </source>
</evidence>
<accession>A0A3A4QWM1</accession>
<dbReference type="GO" id="GO:0005524">
    <property type="term" value="F:ATP binding"/>
    <property type="evidence" value="ECO:0007669"/>
    <property type="project" value="UniProtKB-UniRule"/>
</dbReference>
<keyword evidence="8" id="KW-0963">Cytoplasm</keyword>
<keyword evidence="2 8" id="KW-0436">Ligase</keyword>
<dbReference type="CDD" id="cd00775">
    <property type="entry name" value="LysRS_core"/>
    <property type="match status" value="1"/>
</dbReference>
<dbReference type="NCBIfam" id="NF001756">
    <property type="entry name" value="PRK00484.1"/>
    <property type="match status" value="1"/>
</dbReference>
<keyword evidence="5 8" id="KW-0067">ATP-binding</keyword>
<comment type="cofactor">
    <cofactor evidence="8 9">
        <name>Mg(2+)</name>
        <dbReference type="ChEBI" id="CHEBI:18420"/>
    </cofactor>
    <text evidence="8 9">Binds 3 Mg(2+) ions per subunit.</text>
</comment>
<keyword evidence="8" id="KW-0648">Protein biosynthesis</keyword>
<feature type="binding site" evidence="8">
    <location>
        <position position="401"/>
    </location>
    <ligand>
        <name>Mg(2+)</name>
        <dbReference type="ChEBI" id="CHEBI:18420"/>
        <label>1</label>
    </ligand>
</feature>
<dbReference type="PROSITE" id="PS50862">
    <property type="entry name" value="AA_TRNA_LIGASE_II"/>
    <property type="match status" value="1"/>
</dbReference>
<evidence type="ECO:0000256" key="6">
    <source>
        <dbReference type="ARBA" id="ARBA00023146"/>
    </source>
</evidence>
<dbReference type="Proteomes" id="UP000266426">
    <property type="component" value="Unassembled WGS sequence"/>
</dbReference>
<name>A0A3A4QWM1_9BACT</name>
<dbReference type="InterPro" id="IPR018149">
    <property type="entry name" value="Lys-tRNA-synth_II_C"/>
</dbReference>
<evidence type="ECO:0000313" key="11">
    <source>
        <dbReference type="EMBL" id="RJP56526.1"/>
    </source>
</evidence>
<dbReference type="AlphaFoldDB" id="A0A3A4QWM1"/>
<dbReference type="InterPro" id="IPR002313">
    <property type="entry name" value="Lys-tRNA-ligase_II"/>
</dbReference>
<dbReference type="InterPro" id="IPR006195">
    <property type="entry name" value="aa-tRNA-synth_II"/>
</dbReference>
<keyword evidence="8 9" id="KW-0460">Magnesium</keyword>
<evidence type="ECO:0000259" key="10">
    <source>
        <dbReference type="PROSITE" id="PS50862"/>
    </source>
</evidence>
<evidence type="ECO:0000256" key="9">
    <source>
        <dbReference type="RuleBase" id="RU000336"/>
    </source>
</evidence>